<dbReference type="RefSeq" id="WP_267737458.1">
    <property type="nucleotide sequence ID" value="NZ_CP113089.1"/>
</dbReference>
<evidence type="ECO:0000313" key="3">
    <source>
        <dbReference type="Proteomes" id="UP001164706"/>
    </source>
</evidence>
<sequence>MAQVDAAETPADPSWPKWRTRALAVGGAVVTAGLVAIAAFGVGVVTDLIAWIRDPIRVNFDLPATWTAIPDSYPGEPPLTSLPRIILSADGTAEVRDLPTGSLGERDGALCFENEGTYTGPAAWAATEGGRLRIESDDVTILWAETGFFGSLYWTELRLAECGTDPLIMLGGPPYR</sequence>
<organism evidence="2 3">
    <name type="scientific">Microcella daejeonensis</name>
    <dbReference type="NCBI Taxonomy" id="2994971"/>
    <lineage>
        <taxon>Bacteria</taxon>
        <taxon>Bacillati</taxon>
        <taxon>Actinomycetota</taxon>
        <taxon>Actinomycetes</taxon>
        <taxon>Micrococcales</taxon>
        <taxon>Microbacteriaceae</taxon>
        <taxon>Microcella</taxon>
    </lineage>
</organism>
<evidence type="ECO:0000313" key="2">
    <source>
        <dbReference type="EMBL" id="WAB81437.1"/>
    </source>
</evidence>
<reference evidence="2" key="1">
    <citation type="submission" date="2022-11" db="EMBL/GenBank/DDBJ databases">
        <title>Description of Microcella daejonensis nov. sp, isolated from riverside soil.</title>
        <authorList>
            <person name="Molina K.M."/>
            <person name="Kim S.B."/>
        </authorList>
    </citation>
    <scope>NUCLEOTIDE SEQUENCE</scope>
    <source>
        <strain evidence="2">MMS21-STM12</strain>
    </source>
</reference>
<keyword evidence="3" id="KW-1185">Reference proteome</keyword>
<accession>A0A9E8MLZ3</accession>
<dbReference type="EMBL" id="CP113089">
    <property type="protein sequence ID" value="WAB81437.1"/>
    <property type="molecule type" value="Genomic_DNA"/>
</dbReference>
<gene>
    <name evidence="2" type="ORF">OVN18_13030</name>
</gene>
<keyword evidence="1" id="KW-0812">Transmembrane</keyword>
<dbReference type="AlphaFoldDB" id="A0A9E8MLZ3"/>
<name>A0A9E8MLZ3_9MICO</name>
<keyword evidence="1" id="KW-1133">Transmembrane helix</keyword>
<protein>
    <submittedName>
        <fullName evidence="2">Uncharacterized protein</fullName>
    </submittedName>
</protein>
<feature type="transmembrane region" description="Helical" evidence="1">
    <location>
        <begin position="22"/>
        <end position="52"/>
    </location>
</feature>
<evidence type="ECO:0000256" key="1">
    <source>
        <dbReference type="SAM" id="Phobius"/>
    </source>
</evidence>
<proteinExistence type="predicted"/>
<dbReference type="Proteomes" id="UP001164706">
    <property type="component" value="Chromosome"/>
</dbReference>
<keyword evidence="1" id="KW-0472">Membrane</keyword>
<dbReference type="KEGG" id="mdb:OVN18_13030"/>